<evidence type="ECO:0000313" key="7">
    <source>
        <dbReference type="EMBL" id="CAI0544772.1"/>
    </source>
</evidence>
<feature type="compositionally biased region" description="Polar residues" evidence="5">
    <location>
        <begin position="545"/>
        <end position="554"/>
    </location>
</feature>
<evidence type="ECO:0000256" key="5">
    <source>
        <dbReference type="SAM" id="MobiDB-lite"/>
    </source>
</evidence>
<dbReference type="InterPro" id="IPR036638">
    <property type="entry name" value="HLH_DNA-bd_sf"/>
</dbReference>
<dbReference type="EMBL" id="CAMGYJ010000009">
    <property type="protein sequence ID" value="CAI0544772.1"/>
    <property type="molecule type" value="Genomic_DNA"/>
</dbReference>
<feature type="compositionally biased region" description="Basic and acidic residues" evidence="5">
    <location>
        <begin position="331"/>
        <end position="340"/>
    </location>
</feature>
<dbReference type="Gene3D" id="4.10.280.10">
    <property type="entry name" value="Helix-loop-helix DNA-binding domain"/>
    <property type="match status" value="1"/>
</dbReference>
<evidence type="ECO:0000256" key="1">
    <source>
        <dbReference type="ARBA" id="ARBA00004123"/>
    </source>
</evidence>
<comment type="caution">
    <text evidence="7">The sequence shown here is derived from an EMBL/GenBank/DDBJ whole genome shotgun (WGS) entry which is preliminary data.</text>
</comment>
<name>A0AAV0QGX1_9ROSI</name>
<keyword evidence="8" id="KW-1185">Reference proteome</keyword>
<proteinExistence type="predicted"/>
<dbReference type="InterPro" id="IPR011598">
    <property type="entry name" value="bHLH_dom"/>
</dbReference>
<dbReference type="FunFam" id="4.10.280.10:FF:000002">
    <property type="entry name" value="Basic helix-loop-helix transcription factor"/>
    <property type="match status" value="1"/>
</dbReference>
<evidence type="ECO:0000313" key="8">
    <source>
        <dbReference type="Proteomes" id="UP001154282"/>
    </source>
</evidence>
<dbReference type="SMART" id="SM00353">
    <property type="entry name" value="HLH"/>
    <property type="match status" value="1"/>
</dbReference>
<dbReference type="PANTHER" id="PTHR12565:SF459">
    <property type="entry name" value="BHLH DOMAIN-CONTAINING PROTEIN"/>
    <property type="match status" value="1"/>
</dbReference>
<dbReference type="GO" id="GO:0003700">
    <property type="term" value="F:DNA-binding transcription factor activity"/>
    <property type="evidence" value="ECO:0007669"/>
    <property type="project" value="TreeGrafter"/>
</dbReference>
<evidence type="ECO:0000256" key="2">
    <source>
        <dbReference type="ARBA" id="ARBA00023015"/>
    </source>
</evidence>
<feature type="region of interest" description="Disordered" evidence="5">
    <location>
        <begin position="243"/>
        <end position="284"/>
    </location>
</feature>
<dbReference type="Pfam" id="PF00010">
    <property type="entry name" value="HLH"/>
    <property type="match status" value="1"/>
</dbReference>
<evidence type="ECO:0000256" key="3">
    <source>
        <dbReference type="ARBA" id="ARBA00023163"/>
    </source>
</evidence>
<comment type="subcellular location">
    <subcellularLocation>
        <location evidence="1">Nucleus</location>
    </subcellularLocation>
</comment>
<organism evidence="7 8">
    <name type="scientific">Linum tenue</name>
    <dbReference type="NCBI Taxonomy" id="586396"/>
    <lineage>
        <taxon>Eukaryota</taxon>
        <taxon>Viridiplantae</taxon>
        <taxon>Streptophyta</taxon>
        <taxon>Embryophyta</taxon>
        <taxon>Tracheophyta</taxon>
        <taxon>Spermatophyta</taxon>
        <taxon>Magnoliopsida</taxon>
        <taxon>eudicotyledons</taxon>
        <taxon>Gunneridae</taxon>
        <taxon>Pentapetalae</taxon>
        <taxon>rosids</taxon>
        <taxon>fabids</taxon>
        <taxon>Malpighiales</taxon>
        <taxon>Linaceae</taxon>
        <taxon>Linum</taxon>
    </lineage>
</organism>
<keyword evidence="4" id="KW-0539">Nucleus</keyword>
<keyword evidence="3" id="KW-0804">Transcription</keyword>
<keyword evidence="2" id="KW-0805">Transcription regulation</keyword>
<feature type="region of interest" description="Disordered" evidence="5">
    <location>
        <begin position="300"/>
        <end position="369"/>
    </location>
</feature>
<feature type="domain" description="BHLH" evidence="6">
    <location>
        <begin position="381"/>
        <end position="431"/>
    </location>
</feature>
<feature type="region of interest" description="Disordered" evidence="5">
    <location>
        <begin position="545"/>
        <end position="567"/>
    </location>
</feature>
<protein>
    <recommendedName>
        <fullName evidence="6">BHLH domain-containing protein</fullName>
    </recommendedName>
</protein>
<dbReference type="GO" id="GO:0005634">
    <property type="term" value="C:nucleus"/>
    <property type="evidence" value="ECO:0007669"/>
    <property type="project" value="UniProtKB-SubCell"/>
</dbReference>
<dbReference type="GO" id="GO:0046983">
    <property type="term" value="F:protein dimerization activity"/>
    <property type="evidence" value="ECO:0007669"/>
    <property type="project" value="InterPro"/>
</dbReference>
<feature type="compositionally biased region" description="Polar residues" evidence="5">
    <location>
        <begin position="315"/>
        <end position="329"/>
    </location>
</feature>
<evidence type="ECO:0000259" key="6">
    <source>
        <dbReference type="PROSITE" id="PS50888"/>
    </source>
</evidence>
<dbReference type="AlphaFoldDB" id="A0AAV0QGX1"/>
<dbReference type="CDD" id="cd18919">
    <property type="entry name" value="bHLH_AtBPE_like"/>
    <property type="match status" value="1"/>
</dbReference>
<evidence type="ECO:0000256" key="4">
    <source>
        <dbReference type="ARBA" id="ARBA00023242"/>
    </source>
</evidence>
<sequence>MEIDMKEKDKLELEKRNGDNSMNYQSAGSLTSDWHFASANIDNSALSLVPSHDGQMNACRGDLVGAASSSSASMGEPFGPPVMWDHQTSSQNTGFCDISLGTGTLVGMTTGGPVSMRSSIDGALGMGWNPPSSVLRNSIFLPNAHGILPPSLSQFPADPAFIERAARFSCFNSGNISDMAHPFGMSEAMGHYSRGGGMMQGLQEPFVGSGLKLLSVGQAQKNMMHEGDCSGEASIASLHMDHMKPEDSPLKSERKSESLVRSQDEVKPGMGRSGNDSDEAEFCGSDQDDATMLEANAGKLSANGLNSKKRKRNGQDTVHSPGKGSQLSAEVNKDGSEVQHKGGKSPTSTTNKTSGKNGKHGSKASDPEKEEYIHVRARRGQATNSHSLAERVRREKISERMKFLQDLVPGCSKVTGKAVMLDEIINYVQSLQRQVEFLSMKLATVNPRMDFNLEGLLAKDILTSRAVPSASLPFSPDLPMSYPPLHPSQSGLVTAGFPAMENHSDILRRTIGSQLTSISREFKESAQLPGSWNDELHNVIQMYASSDPQDSQEITGPIEASNMKAEP</sequence>
<feature type="compositionally biased region" description="Polar residues" evidence="5">
    <location>
        <begin position="345"/>
        <end position="356"/>
    </location>
</feature>
<dbReference type="SUPFAM" id="SSF47459">
    <property type="entry name" value="HLH, helix-loop-helix DNA-binding domain"/>
    <property type="match status" value="1"/>
</dbReference>
<feature type="compositionally biased region" description="Basic and acidic residues" evidence="5">
    <location>
        <begin position="243"/>
        <end position="267"/>
    </location>
</feature>
<dbReference type="InterPro" id="IPR024097">
    <property type="entry name" value="bHLH_ZIP_TF"/>
</dbReference>
<accession>A0AAV0QGX1</accession>
<gene>
    <name evidence="7" type="ORF">LITE_LOCUS43296</name>
</gene>
<reference evidence="7" key="1">
    <citation type="submission" date="2022-08" db="EMBL/GenBank/DDBJ databases">
        <authorList>
            <person name="Gutierrez-Valencia J."/>
        </authorList>
    </citation>
    <scope>NUCLEOTIDE SEQUENCE</scope>
</reference>
<dbReference type="PROSITE" id="PS50888">
    <property type="entry name" value="BHLH"/>
    <property type="match status" value="1"/>
</dbReference>
<dbReference type="Proteomes" id="UP001154282">
    <property type="component" value="Unassembled WGS sequence"/>
</dbReference>
<dbReference type="PANTHER" id="PTHR12565">
    <property type="entry name" value="STEROL REGULATORY ELEMENT-BINDING PROTEIN"/>
    <property type="match status" value="1"/>
</dbReference>